<protein>
    <submittedName>
        <fullName evidence="1">Uncharacterized protein</fullName>
    </submittedName>
</protein>
<gene>
    <name evidence="1" type="ORF">G2W53_028323</name>
</gene>
<evidence type="ECO:0000313" key="2">
    <source>
        <dbReference type="Proteomes" id="UP000634136"/>
    </source>
</evidence>
<reference evidence="1" key="1">
    <citation type="submission" date="2020-09" db="EMBL/GenBank/DDBJ databases">
        <title>Genome-Enabled Discovery of Anthraquinone Biosynthesis in Senna tora.</title>
        <authorList>
            <person name="Kang S.-H."/>
            <person name="Pandey R.P."/>
            <person name="Lee C.-M."/>
            <person name="Sim J.-S."/>
            <person name="Jeong J.-T."/>
            <person name="Choi B.-S."/>
            <person name="Jung M."/>
            <person name="Ginzburg D."/>
            <person name="Zhao K."/>
            <person name="Won S.Y."/>
            <person name="Oh T.-J."/>
            <person name="Yu Y."/>
            <person name="Kim N.-H."/>
            <person name="Lee O.R."/>
            <person name="Lee T.-H."/>
            <person name="Bashyal P."/>
            <person name="Kim T.-S."/>
            <person name="Lee W.-H."/>
            <person name="Kawkins C."/>
            <person name="Kim C.-K."/>
            <person name="Kim J.S."/>
            <person name="Ahn B.O."/>
            <person name="Rhee S.Y."/>
            <person name="Sohng J.K."/>
        </authorList>
    </citation>
    <scope>NUCLEOTIDE SEQUENCE</scope>
    <source>
        <tissue evidence="1">Leaf</tissue>
    </source>
</reference>
<dbReference type="EMBL" id="JAAIUW010000009">
    <property type="protein sequence ID" value="KAF7814354.1"/>
    <property type="molecule type" value="Genomic_DNA"/>
</dbReference>
<evidence type="ECO:0000313" key="1">
    <source>
        <dbReference type="EMBL" id="KAF7814354.1"/>
    </source>
</evidence>
<organism evidence="1 2">
    <name type="scientific">Senna tora</name>
    <dbReference type="NCBI Taxonomy" id="362788"/>
    <lineage>
        <taxon>Eukaryota</taxon>
        <taxon>Viridiplantae</taxon>
        <taxon>Streptophyta</taxon>
        <taxon>Embryophyta</taxon>
        <taxon>Tracheophyta</taxon>
        <taxon>Spermatophyta</taxon>
        <taxon>Magnoliopsida</taxon>
        <taxon>eudicotyledons</taxon>
        <taxon>Gunneridae</taxon>
        <taxon>Pentapetalae</taxon>
        <taxon>rosids</taxon>
        <taxon>fabids</taxon>
        <taxon>Fabales</taxon>
        <taxon>Fabaceae</taxon>
        <taxon>Caesalpinioideae</taxon>
        <taxon>Cassia clade</taxon>
        <taxon>Senna</taxon>
    </lineage>
</organism>
<comment type="caution">
    <text evidence="1">The sequence shown here is derived from an EMBL/GenBank/DDBJ whole genome shotgun (WGS) entry which is preliminary data.</text>
</comment>
<accession>A0A834WEN2</accession>
<dbReference type="AlphaFoldDB" id="A0A834WEN2"/>
<name>A0A834WEN2_9FABA</name>
<dbReference type="Proteomes" id="UP000634136">
    <property type="component" value="Unassembled WGS sequence"/>
</dbReference>
<sequence length="87" mass="9775">MKVACQIPQYSEIKISATRCCERKLLCFSLSLSSRAFGSSFLGLPVVVKDNFLNDAIEHRLLMRKELIVGVESHHAFCNFIDANPLC</sequence>
<keyword evidence="2" id="KW-1185">Reference proteome</keyword>
<proteinExistence type="predicted"/>